<dbReference type="Pfam" id="PF03514">
    <property type="entry name" value="GRAS"/>
    <property type="match status" value="1"/>
</dbReference>
<comment type="similarity">
    <text evidence="3">Belongs to the GRAS family.</text>
</comment>
<feature type="region of interest" description="VHIID" evidence="3">
    <location>
        <begin position="441"/>
        <end position="506"/>
    </location>
</feature>
<name>W1PJT0_AMBTC</name>
<evidence type="ECO:0000256" key="4">
    <source>
        <dbReference type="SAM" id="MobiDB-lite"/>
    </source>
</evidence>
<accession>W1PJT0</accession>
<gene>
    <name evidence="5" type="ORF">AMTR_s00012p00239560</name>
</gene>
<evidence type="ECO:0000256" key="3">
    <source>
        <dbReference type="PROSITE-ProRule" id="PRU01191"/>
    </source>
</evidence>
<keyword evidence="6" id="KW-1185">Reference proteome</keyword>
<feature type="short sequence motif" description="VHIID" evidence="3">
    <location>
        <begin position="472"/>
        <end position="476"/>
    </location>
</feature>
<keyword evidence="2" id="KW-0804">Transcription</keyword>
<evidence type="ECO:0000256" key="1">
    <source>
        <dbReference type="ARBA" id="ARBA00023015"/>
    </source>
</evidence>
<dbReference type="PANTHER" id="PTHR31636">
    <property type="entry name" value="OSJNBA0084A10.13 PROTEIN-RELATED"/>
    <property type="match status" value="1"/>
</dbReference>
<evidence type="ECO:0000256" key="2">
    <source>
        <dbReference type="ARBA" id="ARBA00023163"/>
    </source>
</evidence>
<protein>
    <submittedName>
        <fullName evidence="5">Uncharacterized protein</fullName>
    </submittedName>
</protein>
<dbReference type="Proteomes" id="UP000017836">
    <property type="component" value="Unassembled WGS sequence"/>
</dbReference>
<dbReference type="Gramene" id="ERN07921">
    <property type="protein sequence ID" value="ERN07921"/>
    <property type="gene ID" value="AMTR_s00012p00239560"/>
</dbReference>
<feature type="compositionally biased region" description="Low complexity" evidence="4">
    <location>
        <begin position="177"/>
        <end position="188"/>
    </location>
</feature>
<feature type="region of interest" description="Leucine repeat II (LRII)" evidence="3">
    <location>
        <begin position="522"/>
        <end position="554"/>
    </location>
</feature>
<feature type="region of interest" description="SAW" evidence="3">
    <location>
        <begin position="660"/>
        <end position="735"/>
    </location>
</feature>
<comment type="caution">
    <text evidence="3">Lacks conserved residue(s) required for the propagation of feature annotation.</text>
</comment>
<organism evidence="5 6">
    <name type="scientific">Amborella trichopoda</name>
    <dbReference type="NCBI Taxonomy" id="13333"/>
    <lineage>
        <taxon>Eukaryota</taxon>
        <taxon>Viridiplantae</taxon>
        <taxon>Streptophyta</taxon>
        <taxon>Embryophyta</taxon>
        <taxon>Tracheophyta</taxon>
        <taxon>Spermatophyta</taxon>
        <taxon>Magnoliopsida</taxon>
        <taxon>Amborellales</taxon>
        <taxon>Amborellaceae</taxon>
        <taxon>Amborella</taxon>
    </lineage>
</organism>
<feature type="region of interest" description="Disordered" evidence="4">
    <location>
        <begin position="98"/>
        <end position="140"/>
    </location>
</feature>
<feature type="compositionally biased region" description="Basic and acidic residues" evidence="4">
    <location>
        <begin position="276"/>
        <end position="286"/>
    </location>
</feature>
<dbReference type="PROSITE" id="PS50985">
    <property type="entry name" value="GRAS"/>
    <property type="match status" value="1"/>
</dbReference>
<keyword evidence="1" id="KW-0805">Transcription regulation</keyword>
<proteinExistence type="inferred from homology"/>
<dbReference type="EMBL" id="KI393609">
    <property type="protein sequence ID" value="ERN07921.1"/>
    <property type="molecule type" value="Genomic_DNA"/>
</dbReference>
<feature type="region of interest" description="Disordered" evidence="4">
    <location>
        <begin position="334"/>
        <end position="356"/>
    </location>
</feature>
<dbReference type="GO" id="GO:0006355">
    <property type="term" value="P:regulation of DNA-templated transcription"/>
    <property type="evidence" value="ECO:0000318"/>
    <property type="project" value="GO_Central"/>
</dbReference>
<dbReference type="OMA" id="ACKWENI"/>
<dbReference type="GO" id="GO:0003700">
    <property type="term" value="F:DNA-binding transcription factor activity"/>
    <property type="evidence" value="ECO:0000318"/>
    <property type="project" value="GO_Central"/>
</dbReference>
<dbReference type="GO" id="GO:0005634">
    <property type="term" value="C:nucleus"/>
    <property type="evidence" value="ECO:0000318"/>
    <property type="project" value="GO_Central"/>
</dbReference>
<evidence type="ECO:0000313" key="6">
    <source>
        <dbReference type="Proteomes" id="UP000017836"/>
    </source>
</evidence>
<feature type="compositionally biased region" description="Basic and acidic residues" evidence="4">
    <location>
        <begin position="256"/>
        <end position="269"/>
    </location>
</feature>
<evidence type="ECO:0000313" key="5">
    <source>
        <dbReference type="EMBL" id="ERN07921.1"/>
    </source>
</evidence>
<dbReference type="HOGENOM" id="CLU_011924_2_1_1"/>
<feature type="region of interest" description="Disordered" evidence="4">
    <location>
        <begin position="176"/>
        <end position="195"/>
    </location>
</feature>
<dbReference type="GO" id="GO:0043565">
    <property type="term" value="F:sequence-specific DNA binding"/>
    <property type="evidence" value="ECO:0000318"/>
    <property type="project" value="GO_Central"/>
</dbReference>
<feature type="compositionally biased region" description="Pro residues" evidence="4">
    <location>
        <begin position="103"/>
        <end position="112"/>
    </location>
</feature>
<dbReference type="InterPro" id="IPR005202">
    <property type="entry name" value="TF_GRAS"/>
</dbReference>
<feature type="compositionally biased region" description="Polar residues" evidence="4">
    <location>
        <begin position="122"/>
        <end position="140"/>
    </location>
</feature>
<feature type="region of interest" description="Disordered" evidence="4">
    <location>
        <begin position="256"/>
        <end position="286"/>
    </location>
</feature>
<reference evidence="6" key="1">
    <citation type="journal article" date="2013" name="Science">
        <title>The Amborella genome and the evolution of flowering plants.</title>
        <authorList>
            <consortium name="Amborella Genome Project"/>
        </authorList>
    </citation>
    <scope>NUCLEOTIDE SEQUENCE [LARGE SCALE GENOMIC DNA]</scope>
</reference>
<dbReference type="eggNOG" id="ENOG502QSQ6">
    <property type="taxonomic scope" value="Eukaryota"/>
</dbReference>
<dbReference type="AlphaFoldDB" id="W1PJT0"/>
<sequence>MDPDLINFSNILSGFKVDGSLANENVMDLPLLSPEPHVTSQSISSVDGESPEDSEFFSDIVLNYISDMLMEENIEEKPCMYQEGLSFQATVKPFYDILGEKYPPSPDQPPLYPDLESPEYASANTEENSNSDTRIRSVTSEDATNSIWDSPDYFHSDNSLKTHLPLRLPVDCNSQVSFTSSSSGSSGTRDGLDESPIYNITVPEVPNETHRFWQVNRGVEDVKKLLPKGGSLVFGPESNGFGFYASNVNIKVENEENDYRKKEERDDNKRRQKNPHNRDDLGLEEGRSNKQSAIYLERDVRSETFDNVLLCGGGKGRPFSLFQEEALHDGVAKLTLNGTPKGSNSSKSRSKKQSNKKEVVDLRSLLIHCAEAVATDDRRSINELLKQIRQHSTPYGDGCQRLAQCFADGLEARLYGTGSQIFHATSIFNKRTTAADVLKAYHLYVAACPFKKISHYFANQTIMDVAENASSLHIVDFGIFYGFQWPCLIQRLSTRPGGPPRLRITGIDFPLPGFRPQERVDETGKRLADYAKSFNVPFQYNSIACKWENIRIEDLKLDKDDVLVVNCLFRLRNLVDETVVVDSPRNIMLNTIRKMNPNVFIHATINGAYSAPFFVTRFREAFFHYSALFDMLEANVAREHPQRILIEREIFGKEILNVIACEGVERVERPETYKQWQVRTQRAGFVQLRLNREIVKRARDRVQMHYHKDYVVDEDGQWMLLGWKGRIIHALSTWRPHAREMY</sequence>